<feature type="compositionally biased region" description="Acidic residues" evidence="1">
    <location>
        <begin position="26"/>
        <end position="36"/>
    </location>
</feature>
<evidence type="ECO:0000313" key="2">
    <source>
        <dbReference type="EMBL" id="THG11245.1"/>
    </source>
</evidence>
<evidence type="ECO:0000256" key="1">
    <source>
        <dbReference type="SAM" id="MobiDB-lite"/>
    </source>
</evidence>
<reference evidence="2 3" key="1">
    <citation type="journal article" date="2018" name="Proc. Natl. Acad. Sci. U.S.A.">
        <title>Draft genome sequence of Camellia sinensis var. sinensis provides insights into the evolution of the tea genome and tea quality.</title>
        <authorList>
            <person name="Wei C."/>
            <person name="Yang H."/>
            <person name="Wang S."/>
            <person name="Zhao J."/>
            <person name="Liu C."/>
            <person name="Gao L."/>
            <person name="Xia E."/>
            <person name="Lu Y."/>
            <person name="Tai Y."/>
            <person name="She G."/>
            <person name="Sun J."/>
            <person name="Cao H."/>
            <person name="Tong W."/>
            <person name="Gao Q."/>
            <person name="Li Y."/>
            <person name="Deng W."/>
            <person name="Jiang X."/>
            <person name="Wang W."/>
            <person name="Chen Q."/>
            <person name="Zhang S."/>
            <person name="Li H."/>
            <person name="Wu J."/>
            <person name="Wang P."/>
            <person name="Li P."/>
            <person name="Shi C."/>
            <person name="Zheng F."/>
            <person name="Jian J."/>
            <person name="Huang B."/>
            <person name="Shan D."/>
            <person name="Shi M."/>
            <person name="Fang C."/>
            <person name="Yue Y."/>
            <person name="Li F."/>
            <person name="Li D."/>
            <person name="Wei S."/>
            <person name="Han B."/>
            <person name="Jiang C."/>
            <person name="Yin Y."/>
            <person name="Xia T."/>
            <person name="Zhang Z."/>
            <person name="Bennetzen J.L."/>
            <person name="Zhao S."/>
            <person name="Wan X."/>
        </authorList>
    </citation>
    <scope>NUCLEOTIDE SEQUENCE [LARGE SCALE GENOMIC DNA]</scope>
    <source>
        <strain evidence="3">cv. Shuchazao</strain>
        <tissue evidence="2">Leaf</tissue>
    </source>
</reference>
<protein>
    <recommendedName>
        <fullName evidence="4">UspA domain-containing protein</fullName>
    </recommendedName>
</protein>
<dbReference type="PANTHER" id="PTHR47382:SF3">
    <property type="entry name" value="ADENINE NUCLEOTIDE ALPHA HYDROLASES-LIKE SUPERFAMILY PROTEIN"/>
    <property type="match status" value="1"/>
</dbReference>
<evidence type="ECO:0000313" key="3">
    <source>
        <dbReference type="Proteomes" id="UP000306102"/>
    </source>
</evidence>
<feature type="compositionally biased region" description="Polar residues" evidence="1">
    <location>
        <begin position="12"/>
        <end position="21"/>
    </location>
</feature>
<accession>A0A4S4E760</accession>
<feature type="region of interest" description="Disordered" evidence="1">
    <location>
        <begin position="1"/>
        <end position="38"/>
    </location>
</feature>
<proteinExistence type="predicted"/>
<evidence type="ECO:0008006" key="4">
    <source>
        <dbReference type="Google" id="ProtNLM"/>
    </source>
</evidence>
<dbReference type="Proteomes" id="UP000306102">
    <property type="component" value="Unassembled WGS sequence"/>
</dbReference>
<organism evidence="2 3">
    <name type="scientific">Camellia sinensis var. sinensis</name>
    <name type="common">China tea</name>
    <dbReference type="NCBI Taxonomy" id="542762"/>
    <lineage>
        <taxon>Eukaryota</taxon>
        <taxon>Viridiplantae</taxon>
        <taxon>Streptophyta</taxon>
        <taxon>Embryophyta</taxon>
        <taxon>Tracheophyta</taxon>
        <taxon>Spermatophyta</taxon>
        <taxon>Magnoliopsida</taxon>
        <taxon>eudicotyledons</taxon>
        <taxon>Gunneridae</taxon>
        <taxon>Pentapetalae</taxon>
        <taxon>asterids</taxon>
        <taxon>Ericales</taxon>
        <taxon>Theaceae</taxon>
        <taxon>Camellia</taxon>
    </lineage>
</organism>
<feature type="region of interest" description="Disordered" evidence="1">
    <location>
        <begin position="293"/>
        <end position="317"/>
    </location>
</feature>
<feature type="compositionally biased region" description="Polar residues" evidence="1">
    <location>
        <begin position="293"/>
        <end position="312"/>
    </location>
</feature>
<gene>
    <name evidence="2" type="ORF">TEA_000070</name>
</gene>
<keyword evidence="3" id="KW-1185">Reference proteome</keyword>
<name>A0A4S4E760_CAMSN</name>
<comment type="caution">
    <text evidence="2">The sequence shown here is derived from an EMBL/GenBank/DDBJ whole genome shotgun (WGS) entry which is preliminary data.</text>
</comment>
<sequence length="343" mass="37832">MIETGDSHSDEGQSNTETRNFSSICEIEEEKEEESWSEVFEIDNREPMPAIKEEFDGSVFSFDFQNGEDVVYVAVGKTDSESSSMDALVWTLNHVATPSTLSVVVGGDEKGVVKTAVYDPHETSNPSLTHPPFGFTWIKNNGGSTIAPPDLPCGTIGQGVTLPKKLSGPKGLRLGKMPISQVNPEQKENHMNQERSKRREFLQKFLDVCSASKVKVDTILIESDMEAKALLDLIPILNIRKLVLGTNKSSLKKLRSRRGNGIADQVLQNAPEFCEVKIICEGKEVMMDVDNAMMTQSPSPSSRGNLVDSPSSRAPPEEVKVVVADQKNNDSFRCTCFKPKVMY</sequence>
<dbReference type="EMBL" id="SDRB02007377">
    <property type="protein sequence ID" value="THG11245.1"/>
    <property type="molecule type" value="Genomic_DNA"/>
</dbReference>
<dbReference type="AlphaFoldDB" id="A0A4S4E760"/>
<feature type="compositionally biased region" description="Basic and acidic residues" evidence="1">
    <location>
        <begin position="1"/>
        <end position="11"/>
    </location>
</feature>
<dbReference type="PANTHER" id="PTHR47382">
    <property type="entry name" value="U-BOX DOMAIN-CONTAINING PROTEIN 52-LIKE"/>
    <property type="match status" value="1"/>
</dbReference>